<gene>
    <name evidence="1" type="ORF">KIPB_013399</name>
</gene>
<evidence type="ECO:0000313" key="2">
    <source>
        <dbReference type="Proteomes" id="UP000265618"/>
    </source>
</evidence>
<dbReference type="EMBL" id="BDIP01006334">
    <property type="protein sequence ID" value="GIQ90560.1"/>
    <property type="molecule type" value="Genomic_DNA"/>
</dbReference>
<organism evidence="1 2">
    <name type="scientific">Kipferlia bialata</name>
    <dbReference type="NCBI Taxonomy" id="797122"/>
    <lineage>
        <taxon>Eukaryota</taxon>
        <taxon>Metamonada</taxon>
        <taxon>Carpediemonas-like organisms</taxon>
        <taxon>Kipferlia</taxon>
    </lineage>
</organism>
<name>A0A9K3D8Y3_9EUKA</name>
<dbReference type="Proteomes" id="UP000265618">
    <property type="component" value="Unassembled WGS sequence"/>
</dbReference>
<accession>A0A9K3D8Y3</accession>
<comment type="caution">
    <text evidence="1">The sequence shown here is derived from an EMBL/GenBank/DDBJ whole genome shotgun (WGS) entry which is preliminary data.</text>
</comment>
<evidence type="ECO:0000313" key="1">
    <source>
        <dbReference type="EMBL" id="GIQ90560.1"/>
    </source>
</evidence>
<proteinExistence type="predicted"/>
<protein>
    <submittedName>
        <fullName evidence="1">Uncharacterized protein</fullName>
    </submittedName>
</protein>
<keyword evidence="2" id="KW-1185">Reference proteome</keyword>
<dbReference type="AlphaFoldDB" id="A0A9K3D8Y3"/>
<sequence length="140" mass="16081">MLTQETDELDPVCDVHYTLPITDADALTFFLLKVAHGIVVLSSPSDVTEKQRDWVYKHYRAGEALLERISADEVGVLKDKVVLLGLVSRDIGRRYNDAVVRYGPCPNHDKEGKRQFWIEVYSTLQQEVWEAFDELMLEDP</sequence>
<reference evidence="1 2" key="1">
    <citation type="journal article" date="2018" name="PLoS ONE">
        <title>The draft genome of Kipferlia bialata reveals reductive genome evolution in fornicate parasites.</title>
        <authorList>
            <person name="Tanifuji G."/>
            <person name="Takabayashi S."/>
            <person name="Kume K."/>
            <person name="Takagi M."/>
            <person name="Nakayama T."/>
            <person name="Kamikawa R."/>
            <person name="Inagaki Y."/>
            <person name="Hashimoto T."/>
        </authorList>
    </citation>
    <scope>NUCLEOTIDE SEQUENCE [LARGE SCALE GENOMIC DNA]</scope>
    <source>
        <strain evidence="1">NY0173</strain>
    </source>
</reference>